<dbReference type="Pfam" id="PF04082">
    <property type="entry name" value="Fungal_trans"/>
    <property type="match status" value="1"/>
</dbReference>
<accession>A0A8H4VYY9</accession>
<evidence type="ECO:0000313" key="7">
    <source>
        <dbReference type="Proteomes" id="UP000566819"/>
    </source>
</evidence>
<dbReference type="GO" id="GO:0005634">
    <property type="term" value="C:nucleus"/>
    <property type="evidence" value="ECO:0007669"/>
    <property type="project" value="UniProtKB-SubCell"/>
</dbReference>
<dbReference type="GO" id="GO:0008270">
    <property type="term" value="F:zinc ion binding"/>
    <property type="evidence" value="ECO:0007669"/>
    <property type="project" value="InterPro"/>
</dbReference>
<dbReference type="PROSITE" id="PS00463">
    <property type="entry name" value="ZN2_CY6_FUNGAL_1"/>
    <property type="match status" value="1"/>
</dbReference>
<dbReference type="SUPFAM" id="SSF57701">
    <property type="entry name" value="Zn2/Cys6 DNA-binding domain"/>
    <property type="match status" value="1"/>
</dbReference>
<sequence>MDFLTSKANFMLSSLTTNRCTIIDTDPAVCANSYGFDFYGTCAYNLLNLPTGVPGTNPLTDSLGNAFTNSGSKSFTLSLFPVYTNVITTAPWKAGAGIAQLGLGPPEAPLRRARRRVVQIPLQNRGYRFGVLDNEHSHHTVYRHAYNGRDSDRAFSSYSYADLYSSRGRREIFDSIFDDVSDKDWLNPTTAQIVDQVFATRAYARWGGPGEKKHSKPRRTAGREGNDPYLARIPVFTPSRLIAYTTNSSHGAGTGSGTLQTPSRTVKDRSLNSFVYEVPLLHRSLQIYQTNAAGHVVSPRNFLALSAGFKSPERLSILPRQTVYPVFDLPTMKEAASGPGFLSTETLSKSLEQYSCALCHRRKVRCDKKNPCTYCAKHHVPCVPAASAATRPRKKRFPEAELLARLKRYEDALKSYGANLESINDIHSSSSLGTIPSKGANSTSTEEETLLLLTRELTHETHESGVKNKLGEMEKILKGESGEKSEQSPIITTYGDACETDSSTILFNLAGSVDLASLHPKPVQIFTLWQAFLDNVQPILRTLHAPTVQQQILRSTSNLLGASPAVHALLFSIYSNALLSMRDNACLAALNADSLTLVSRYTKASQYALQKAGFLRTSDLVVLQAFVLHLVSIMKTTDPLTFLSLTAIAERIAKRNGLHRNVQDYGLSAFERELQKRLWWQIILLDGRAAEMSAVGTTILSFAWNTELPLNVNESDLSSEMGILPQRYKRATDMTFCLIRCEIAEFLRQIRATRAIDIRWGEFSNPSVPLADKLGSINDFEQRLQTKYLSYCGPENPLHILARYYVKYSISKMRIAAYGPQMGGENQENLMHVCLEAIEAYTECAAEPSLVRFRWFLTASTPFLAYVILLSNLRYRPTGKLADRAWEAVTTVTNAFDRPRSSPFEPGDSVIKLSFESLSVKAWEAREAALKNDLSLNTPPLIAMMREKLVRIKGQHNMLFNGGAASNLINGNTPACTSNQAINLGSTSTYTGGMTNLTPPGALLPTPMDIMESSYQQVIPVNDELAMWDYWNTLLPGSGTENDMDRNQEMAMRR</sequence>
<dbReference type="GO" id="GO:0000981">
    <property type="term" value="F:DNA-binding transcription factor activity, RNA polymerase II-specific"/>
    <property type="evidence" value="ECO:0007669"/>
    <property type="project" value="InterPro"/>
</dbReference>
<dbReference type="Gene3D" id="4.10.240.10">
    <property type="entry name" value="Zn(2)-C6 fungal-type DNA-binding domain"/>
    <property type="match status" value="1"/>
</dbReference>
<dbReference type="SMART" id="SM00066">
    <property type="entry name" value="GAL4"/>
    <property type="match status" value="1"/>
</dbReference>
<evidence type="ECO:0000256" key="3">
    <source>
        <dbReference type="ARBA" id="ARBA00023242"/>
    </source>
</evidence>
<dbReference type="EMBL" id="JAAMPI010000934">
    <property type="protein sequence ID" value="KAF4627641.1"/>
    <property type="molecule type" value="Genomic_DNA"/>
</dbReference>
<organism evidence="6 7">
    <name type="scientific">Cudoniella acicularis</name>
    <dbReference type="NCBI Taxonomy" id="354080"/>
    <lineage>
        <taxon>Eukaryota</taxon>
        <taxon>Fungi</taxon>
        <taxon>Dikarya</taxon>
        <taxon>Ascomycota</taxon>
        <taxon>Pezizomycotina</taxon>
        <taxon>Leotiomycetes</taxon>
        <taxon>Helotiales</taxon>
        <taxon>Tricladiaceae</taxon>
        <taxon>Cudoniella</taxon>
    </lineage>
</organism>
<feature type="domain" description="Zn(2)-C6 fungal-type" evidence="5">
    <location>
        <begin position="355"/>
        <end position="383"/>
    </location>
</feature>
<dbReference type="OrthoDB" id="435881at2759"/>
<dbReference type="Proteomes" id="UP000566819">
    <property type="component" value="Unassembled WGS sequence"/>
</dbReference>
<comment type="caution">
    <text evidence="6">The sequence shown here is derived from an EMBL/GenBank/DDBJ whole genome shotgun (WGS) entry which is preliminary data.</text>
</comment>
<dbReference type="PROSITE" id="PS50048">
    <property type="entry name" value="ZN2_CY6_FUNGAL_2"/>
    <property type="match status" value="1"/>
</dbReference>
<dbReference type="GO" id="GO:0006351">
    <property type="term" value="P:DNA-templated transcription"/>
    <property type="evidence" value="ECO:0007669"/>
    <property type="project" value="InterPro"/>
</dbReference>
<feature type="region of interest" description="Disordered" evidence="4">
    <location>
        <begin position="208"/>
        <end position="229"/>
    </location>
</feature>
<reference evidence="6 7" key="1">
    <citation type="submission" date="2020-03" db="EMBL/GenBank/DDBJ databases">
        <title>Draft Genome Sequence of Cudoniella acicularis.</title>
        <authorList>
            <person name="Buettner E."/>
            <person name="Kellner H."/>
        </authorList>
    </citation>
    <scope>NUCLEOTIDE SEQUENCE [LARGE SCALE GENOMIC DNA]</scope>
    <source>
        <strain evidence="6 7">DSM 108380</strain>
    </source>
</reference>
<evidence type="ECO:0000256" key="4">
    <source>
        <dbReference type="SAM" id="MobiDB-lite"/>
    </source>
</evidence>
<dbReference type="InterPro" id="IPR007219">
    <property type="entry name" value="XnlR_reg_dom"/>
</dbReference>
<dbReference type="Pfam" id="PF00172">
    <property type="entry name" value="Zn_clus"/>
    <property type="match status" value="1"/>
</dbReference>
<comment type="subcellular location">
    <subcellularLocation>
        <location evidence="1">Nucleus</location>
    </subcellularLocation>
</comment>
<name>A0A8H4VYY9_9HELO</name>
<evidence type="ECO:0000256" key="2">
    <source>
        <dbReference type="ARBA" id="ARBA00022723"/>
    </source>
</evidence>
<keyword evidence="7" id="KW-1185">Reference proteome</keyword>
<dbReference type="PANTHER" id="PTHR31001">
    <property type="entry name" value="UNCHARACTERIZED TRANSCRIPTIONAL REGULATORY PROTEIN"/>
    <property type="match status" value="1"/>
</dbReference>
<keyword evidence="3" id="KW-0539">Nucleus</keyword>
<dbReference type="GO" id="GO:0003677">
    <property type="term" value="F:DNA binding"/>
    <property type="evidence" value="ECO:0007669"/>
    <property type="project" value="InterPro"/>
</dbReference>
<dbReference type="InterPro" id="IPR036864">
    <property type="entry name" value="Zn2-C6_fun-type_DNA-bd_sf"/>
</dbReference>
<evidence type="ECO:0000313" key="6">
    <source>
        <dbReference type="EMBL" id="KAF4627641.1"/>
    </source>
</evidence>
<proteinExistence type="predicted"/>
<dbReference type="InterPro" id="IPR001138">
    <property type="entry name" value="Zn2Cys6_DnaBD"/>
</dbReference>
<dbReference type="CDD" id="cd12148">
    <property type="entry name" value="fungal_TF_MHR"/>
    <property type="match status" value="1"/>
</dbReference>
<keyword evidence="2" id="KW-0479">Metal-binding</keyword>
<gene>
    <name evidence="6" type="ORF">G7Y89_g10515</name>
</gene>
<dbReference type="AlphaFoldDB" id="A0A8H4VYY9"/>
<evidence type="ECO:0000256" key="1">
    <source>
        <dbReference type="ARBA" id="ARBA00004123"/>
    </source>
</evidence>
<dbReference type="CDD" id="cd00067">
    <property type="entry name" value="GAL4"/>
    <property type="match status" value="1"/>
</dbReference>
<evidence type="ECO:0000259" key="5">
    <source>
        <dbReference type="PROSITE" id="PS50048"/>
    </source>
</evidence>
<dbReference type="InterPro" id="IPR050613">
    <property type="entry name" value="Sec_Metabolite_Reg"/>
</dbReference>
<dbReference type="PANTHER" id="PTHR31001:SF85">
    <property type="entry name" value="ZN(II)2CYS6 TRANSCRIPTION FACTOR (EUROFUNG)"/>
    <property type="match status" value="1"/>
</dbReference>
<protein>
    <recommendedName>
        <fullName evidence="5">Zn(2)-C6 fungal-type domain-containing protein</fullName>
    </recommendedName>
</protein>